<organism evidence="1 2">
    <name type="scientific">Trueperella pyogenes</name>
    <dbReference type="NCBI Taxonomy" id="1661"/>
    <lineage>
        <taxon>Bacteria</taxon>
        <taxon>Bacillati</taxon>
        <taxon>Actinomycetota</taxon>
        <taxon>Actinomycetes</taxon>
        <taxon>Actinomycetales</taxon>
        <taxon>Actinomycetaceae</taxon>
        <taxon>Trueperella</taxon>
    </lineage>
</organism>
<reference evidence="1 2" key="1">
    <citation type="submission" date="2018-11" db="EMBL/GenBank/DDBJ databases">
        <title>Multidrug-resistant genes are associated with an 42-kb island TGI1 carrying a complex class 1 integron in a Trueperella pyogenes.</title>
        <authorList>
            <person name="Dong W."/>
        </authorList>
    </citation>
    <scope>NUCLEOTIDE SEQUENCE [LARGE SCALE GENOMIC DNA]</scope>
    <source>
        <strain evidence="1 2">TP4</strain>
    </source>
</reference>
<evidence type="ECO:0000313" key="2">
    <source>
        <dbReference type="Proteomes" id="UP000275951"/>
    </source>
</evidence>
<protein>
    <submittedName>
        <fullName evidence="1">Uncharacterized protein</fullName>
    </submittedName>
</protein>
<name>A0A380MA04_9ACTO</name>
<accession>A0A380MA04</accession>
<sequence>MDFSLTQAQRSAERAQALPFTRIPPASRGELLAFALFVTIMTTHDPLRRSGYAIAQWAFMLVALVGMLFYIIRRTRINGTMPQMRKAPAEIKHAYKKFAVLYLVAFLAGFLSSILLPLPWAWVSPPVTFFGMYRVVHFYEKWYYQAVRAVEERLA</sequence>
<dbReference type="AlphaFoldDB" id="A0A380MA04"/>
<dbReference type="RefSeq" id="WP_039661855.1">
    <property type="nucleotide sequence ID" value="NZ_CP029001.1"/>
</dbReference>
<gene>
    <name evidence="1" type="ORF">EBQ10_05290</name>
</gene>
<evidence type="ECO:0000313" key="1">
    <source>
        <dbReference type="EMBL" id="AZR06764.1"/>
    </source>
</evidence>
<dbReference type="Proteomes" id="UP000275951">
    <property type="component" value="Chromosome"/>
</dbReference>
<dbReference type="EMBL" id="CP033905">
    <property type="protein sequence ID" value="AZR06764.1"/>
    <property type="molecule type" value="Genomic_DNA"/>
</dbReference>
<proteinExistence type="predicted"/>